<organism evidence="2 3">
    <name type="scientific">Zalophus californianus</name>
    <name type="common">California sealion</name>
    <dbReference type="NCBI Taxonomy" id="9704"/>
    <lineage>
        <taxon>Eukaryota</taxon>
        <taxon>Metazoa</taxon>
        <taxon>Chordata</taxon>
        <taxon>Craniata</taxon>
        <taxon>Vertebrata</taxon>
        <taxon>Euteleostomi</taxon>
        <taxon>Mammalia</taxon>
        <taxon>Eutheria</taxon>
        <taxon>Laurasiatheria</taxon>
        <taxon>Carnivora</taxon>
        <taxon>Caniformia</taxon>
        <taxon>Pinnipedia</taxon>
        <taxon>Otariidae</taxon>
        <taxon>Zalophus</taxon>
    </lineage>
</organism>
<evidence type="ECO:0000313" key="3">
    <source>
        <dbReference type="RefSeq" id="XP_035579366.1"/>
    </source>
</evidence>
<feature type="compositionally biased region" description="Basic residues" evidence="1">
    <location>
        <begin position="51"/>
        <end position="63"/>
    </location>
</feature>
<feature type="region of interest" description="Disordered" evidence="1">
    <location>
        <begin position="25"/>
        <end position="85"/>
    </location>
</feature>
<evidence type="ECO:0000313" key="2">
    <source>
        <dbReference type="Proteomes" id="UP000515165"/>
    </source>
</evidence>
<evidence type="ECO:0000256" key="1">
    <source>
        <dbReference type="SAM" id="MobiDB-lite"/>
    </source>
</evidence>
<name>A0A6P9F1L0_ZALCA</name>
<dbReference type="Proteomes" id="UP000515165">
    <property type="component" value="Chromosome 13"/>
</dbReference>
<accession>A0A6P9F1L0</accession>
<proteinExistence type="predicted"/>
<dbReference type="RefSeq" id="XP_035579366.1">
    <property type="nucleotide sequence ID" value="XM_035723473.1"/>
</dbReference>
<feature type="compositionally biased region" description="Basic and acidic residues" evidence="1">
    <location>
        <begin position="25"/>
        <end position="34"/>
    </location>
</feature>
<gene>
    <name evidence="3" type="primary">LOC113934145</name>
</gene>
<feature type="region of interest" description="Disordered" evidence="1">
    <location>
        <begin position="102"/>
        <end position="190"/>
    </location>
</feature>
<dbReference type="KEGG" id="zca:113934145"/>
<keyword evidence="2" id="KW-1185">Reference proteome</keyword>
<feature type="compositionally biased region" description="Basic and acidic residues" evidence="1">
    <location>
        <begin position="169"/>
        <end position="187"/>
    </location>
</feature>
<feature type="compositionally biased region" description="Low complexity" evidence="1">
    <location>
        <begin position="64"/>
        <end position="73"/>
    </location>
</feature>
<feature type="compositionally biased region" description="Basic and acidic residues" evidence="1">
    <location>
        <begin position="109"/>
        <end position="120"/>
    </location>
</feature>
<dbReference type="GeneID" id="113934145"/>
<feature type="compositionally biased region" description="Low complexity" evidence="1">
    <location>
        <begin position="122"/>
        <end position="136"/>
    </location>
</feature>
<dbReference type="AlphaFoldDB" id="A0A6P9F1L0"/>
<protein>
    <submittedName>
        <fullName evidence="3">Uncharacterized protein LOC113934145</fullName>
    </submittedName>
</protein>
<sequence length="210" mass="23416">MLPSTFTPHDLSGYQYRQLFPPHREPCASQEKLHWGGRGRGAGRALAARVSHTRRFGRRRQRQRQQQAPPGRAGARGSGGRRLPPSVARSLSLLLARRLRGRALSQSSREGRRGAKDADKFPQQPQIPAQAEAAAQTGQESAPRRSARPERLRRGAPGPFALRGAAVRDPMRRAREGREIRSPGGERQRRRAVLQLLEARIGRQEAAERT</sequence>
<reference evidence="3" key="1">
    <citation type="submission" date="2025-08" db="UniProtKB">
        <authorList>
            <consortium name="RefSeq"/>
        </authorList>
    </citation>
    <scope>IDENTIFICATION</scope>
    <source>
        <tissue evidence="3">Blood</tissue>
    </source>
</reference>